<keyword evidence="6" id="KW-0238">DNA-binding</keyword>
<evidence type="ECO:0000256" key="9">
    <source>
        <dbReference type="SAM" id="MobiDB-lite"/>
    </source>
</evidence>
<gene>
    <name evidence="10" type="ORF">GFD22_04235</name>
</gene>
<dbReference type="GO" id="GO:0016829">
    <property type="term" value="F:lyase activity"/>
    <property type="evidence" value="ECO:0007669"/>
    <property type="project" value="UniProtKB-KW"/>
</dbReference>
<dbReference type="GO" id="GO:0008233">
    <property type="term" value="F:peptidase activity"/>
    <property type="evidence" value="ECO:0007669"/>
    <property type="project" value="UniProtKB-KW"/>
</dbReference>
<dbReference type="InterPro" id="IPR036590">
    <property type="entry name" value="SRAP-like"/>
</dbReference>
<dbReference type="PANTHER" id="PTHR13604">
    <property type="entry name" value="DC12-RELATED"/>
    <property type="match status" value="1"/>
</dbReference>
<dbReference type="Pfam" id="PF02586">
    <property type="entry name" value="SRAP"/>
    <property type="match status" value="1"/>
</dbReference>
<evidence type="ECO:0000256" key="3">
    <source>
        <dbReference type="ARBA" id="ARBA00022763"/>
    </source>
</evidence>
<dbReference type="EMBL" id="WHZY01000005">
    <property type="protein sequence ID" value="NEG78185.1"/>
    <property type="molecule type" value="Genomic_DNA"/>
</dbReference>
<protein>
    <recommendedName>
        <fullName evidence="8">Abasic site processing protein</fullName>
        <ecNumber evidence="8">3.4.-.-</ecNumber>
    </recommendedName>
</protein>
<reference evidence="10 11" key="1">
    <citation type="submission" date="2019-10" db="EMBL/GenBank/DDBJ databases">
        <title>Bifidobacterium from non-human primates.</title>
        <authorList>
            <person name="Modesto M."/>
        </authorList>
    </citation>
    <scope>NUCLEOTIDE SEQUENCE [LARGE SCALE GENOMIC DNA]</scope>
    <source>
        <strain evidence="10 11">TREC</strain>
    </source>
</reference>
<dbReference type="EC" id="3.4.-.-" evidence="8"/>
<keyword evidence="7" id="KW-0456">Lyase</keyword>
<dbReference type="GO" id="GO:0003697">
    <property type="term" value="F:single-stranded DNA binding"/>
    <property type="evidence" value="ECO:0007669"/>
    <property type="project" value="InterPro"/>
</dbReference>
<evidence type="ECO:0000256" key="6">
    <source>
        <dbReference type="ARBA" id="ARBA00023125"/>
    </source>
</evidence>
<keyword evidence="4 8" id="KW-0378">Hydrolase</keyword>
<keyword evidence="11" id="KW-1185">Reference proteome</keyword>
<evidence type="ECO:0000256" key="5">
    <source>
        <dbReference type="ARBA" id="ARBA00023124"/>
    </source>
</evidence>
<dbReference type="GO" id="GO:0106300">
    <property type="term" value="P:protein-DNA covalent cross-linking repair"/>
    <property type="evidence" value="ECO:0007669"/>
    <property type="project" value="InterPro"/>
</dbReference>
<dbReference type="OrthoDB" id="9782620at2"/>
<dbReference type="AlphaFoldDB" id="A0A7K3TGG3"/>
<dbReference type="Proteomes" id="UP000469763">
    <property type="component" value="Unassembled WGS sequence"/>
</dbReference>
<feature type="region of interest" description="Disordered" evidence="9">
    <location>
        <begin position="231"/>
        <end position="254"/>
    </location>
</feature>
<evidence type="ECO:0000256" key="1">
    <source>
        <dbReference type="ARBA" id="ARBA00008136"/>
    </source>
</evidence>
<name>A0A7K3TGG3_9BIFI</name>
<dbReference type="GO" id="GO:0006508">
    <property type="term" value="P:proteolysis"/>
    <property type="evidence" value="ECO:0007669"/>
    <property type="project" value="UniProtKB-KW"/>
</dbReference>
<keyword evidence="3" id="KW-0227">DNA damage</keyword>
<keyword evidence="5" id="KW-0190">Covalent protein-DNA linkage</keyword>
<proteinExistence type="inferred from homology"/>
<dbReference type="InterPro" id="IPR003738">
    <property type="entry name" value="SRAP"/>
</dbReference>
<dbReference type="RefSeq" id="WP_152351113.1">
    <property type="nucleotide sequence ID" value="NZ_WBSN01000023.1"/>
</dbReference>
<keyword evidence="2 8" id="KW-0645">Protease</keyword>
<comment type="caution">
    <text evidence="10">The sequence shown here is derived from an EMBL/GenBank/DDBJ whole genome shotgun (WGS) entry which is preliminary data.</text>
</comment>
<dbReference type="Gene3D" id="3.90.1680.10">
    <property type="entry name" value="SOS response associated peptidase-like"/>
    <property type="match status" value="1"/>
</dbReference>
<evidence type="ECO:0000256" key="7">
    <source>
        <dbReference type="ARBA" id="ARBA00023239"/>
    </source>
</evidence>
<dbReference type="SUPFAM" id="SSF143081">
    <property type="entry name" value="BB1717-like"/>
    <property type="match status" value="1"/>
</dbReference>
<dbReference type="PANTHER" id="PTHR13604:SF0">
    <property type="entry name" value="ABASIC SITE PROCESSING PROTEIN HMCES"/>
    <property type="match status" value="1"/>
</dbReference>
<evidence type="ECO:0000313" key="10">
    <source>
        <dbReference type="EMBL" id="NEG78185.1"/>
    </source>
</evidence>
<evidence type="ECO:0000256" key="2">
    <source>
        <dbReference type="ARBA" id="ARBA00022670"/>
    </source>
</evidence>
<evidence type="ECO:0000256" key="4">
    <source>
        <dbReference type="ARBA" id="ARBA00022801"/>
    </source>
</evidence>
<comment type="similarity">
    <text evidence="1 8">Belongs to the SOS response-associated peptidase family.</text>
</comment>
<evidence type="ECO:0000313" key="11">
    <source>
        <dbReference type="Proteomes" id="UP000469763"/>
    </source>
</evidence>
<organism evidence="10 11">
    <name type="scientific">Bifidobacterium avesanii</name>
    <dbReference type="NCBI Taxonomy" id="1798157"/>
    <lineage>
        <taxon>Bacteria</taxon>
        <taxon>Bacillati</taxon>
        <taxon>Actinomycetota</taxon>
        <taxon>Actinomycetes</taxon>
        <taxon>Bifidobacteriales</taxon>
        <taxon>Bifidobacteriaceae</taxon>
        <taxon>Bifidobacterium</taxon>
    </lineage>
</organism>
<evidence type="ECO:0000256" key="8">
    <source>
        <dbReference type="RuleBase" id="RU364100"/>
    </source>
</evidence>
<accession>A0A7K3TGG3</accession>
<sequence>MCRRFALDLSWDGVAGRFGVDREEDAGDPGLPAVPSYRFEPGHVIGIVARDRTGRRRLAGAHWSLVPRWSRGFDLPYPTYNARAESAASRPTFSESVRSMRAVVPATGYYEFKGDRPFYFHMPDDSPLAMAGLYSWWRDPAAGPAAPWRLTATVLTCPALDGFSKVHDRMPLLVPPDMVAAWLGGEGTVDGVSLLDELRGRGPEHSRSLRWHEVAPPEDDEDGRRLIAPIPDAPNATGATDAMGSTGAAQPTLF</sequence>